<organism evidence="2 3">
    <name type="scientific">Aegilops tauschii subsp. strangulata</name>
    <name type="common">Goatgrass</name>
    <dbReference type="NCBI Taxonomy" id="200361"/>
    <lineage>
        <taxon>Eukaryota</taxon>
        <taxon>Viridiplantae</taxon>
        <taxon>Streptophyta</taxon>
        <taxon>Embryophyta</taxon>
        <taxon>Tracheophyta</taxon>
        <taxon>Spermatophyta</taxon>
        <taxon>Magnoliopsida</taxon>
        <taxon>Liliopsida</taxon>
        <taxon>Poales</taxon>
        <taxon>Poaceae</taxon>
        <taxon>BOP clade</taxon>
        <taxon>Pooideae</taxon>
        <taxon>Triticodae</taxon>
        <taxon>Triticeae</taxon>
        <taxon>Triticinae</taxon>
        <taxon>Aegilops</taxon>
    </lineage>
</organism>
<reference evidence="2" key="5">
    <citation type="journal article" date="2021" name="G3 (Bethesda)">
        <title>Aegilops tauschii genome assembly Aet v5.0 features greater sequence contiguity and improved annotation.</title>
        <authorList>
            <person name="Wang L."/>
            <person name="Zhu T."/>
            <person name="Rodriguez J.C."/>
            <person name="Deal K.R."/>
            <person name="Dubcovsky J."/>
            <person name="McGuire P.E."/>
            <person name="Lux T."/>
            <person name="Spannagl M."/>
            <person name="Mayer K.F.X."/>
            <person name="Baldrich P."/>
            <person name="Meyers B.C."/>
            <person name="Huo N."/>
            <person name="Gu Y.Q."/>
            <person name="Zhou H."/>
            <person name="Devos K.M."/>
            <person name="Bennetzen J.L."/>
            <person name="Unver T."/>
            <person name="Budak H."/>
            <person name="Gulick P.J."/>
            <person name="Galiba G."/>
            <person name="Kalapos B."/>
            <person name="Nelson D.R."/>
            <person name="Li P."/>
            <person name="You F.M."/>
            <person name="Luo M.C."/>
            <person name="Dvorak J."/>
        </authorList>
    </citation>
    <scope>NUCLEOTIDE SEQUENCE [LARGE SCALE GENOMIC DNA]</scope>
    <source>
        <strain evidence="2">cv. AL8/78</strain>
    </source>
</reference>
<dbReference type="Gramene" id="AET2Gv20789700.3">
    <property type="protein sequence ID" value="AET2Gv20789700.3"/>
    <property type="gene ID" value="AET2Gv20789700"/>
</dbReference>
<feature type="compositionally biased region" description="Low complexity" evidence="1">
    <location>
        <begin position="119"/>
        <end position="137"/>
    </location>
</feature>
<reference evidence="2" key="4">
    <citation type="submission" date="2019-03" db="UniProtKB">
        <authorList>
            <consortium name="EnsemblPlants"/>
        </authorList>
    </citation>
    <scope>IDENTIFICATION</scope>
</reference>
<dbReference type="EnsemblPlants" id="AET2Gv20789700.3">
    <property type="protein sequence ID" value="AET2Gv20789700.3"/>
    <property type="gene ID" value="AET2Gv20789700"/>
</dbReference>
<dbReference type="Proteomes" id="UP000015105">
    <property type="component" value="Chromosome 2D"/>
</dbReference>
<feature type="compositionally biased region" description="Basic residues" evidence="1">
    <location>
        <begin position="138"/>
        <end position="147"/>
    </location>
</feature>
<feature type="compositionally biased region" description="Low complexity" evidence="1">
    <location>
        <begin position="33"/>
        <end position="43"/>
    </location>
</feature>
<keyword evidence="3" id="KW-1185">Reference proteome</keyword>
<reference evidence="3" key="1">
    <citation type="journal article" date="2014" name="Science">
        <title>Ancient hybridizations among the ancestral genomes of bread wheat.</title>
        <authorList>
            <consortium name="International Wheat Genome Sequencing Consortium,"/>
            <person name="Marcussen T."/>
            <person name="Sandve S.R."/>
            <person name="Heier L."/>
            <person name="Spannagl M."/>
            <person name="Pfeifer M."/>
            <person name="Jakobsen K.S."/>
            <person name="Wulff B.B."/>
            <person name="Steuernagel B."/>
            <person name="Mayer K.F."/>
            <person name="Olsen O.A."/>
        </authorList>
    </citation>
    <scope>NUCLEOTIDE SEQUENCE [LARGE SCALE GENOMIC DNA]</scope>
    <source>
        <strain evidence="3">cv. AL8/78</strain>
    </source>
</reference>
<evidence type="ECO:0000313" key="2">
    <source>
        <dbReference type="EnsemblPlants" id="AET2Gv20789700.3"/>
    </source>
</evidence>
<reference evidence="2" key="3">
    <citation type="journal article" date="2017" name="Nature">
        <title>Genome sequence of the progenitor of the wheat D genome Aegilops tauschii.</title>
        <authorList>
            <person name="Luo M.C."/>
            <person name="Gu Y.Q."/>
            <person name="Puiu D."/>
            <person name="Wang H."/>
            <person name="Twardziok S.O."/>
            <person name="Deal K.R."/>
            <person name="Huo N."/>
            <person name="Zhu T."/>
            <person name="Wang L."/>
            <person name="Wang Y."/>
            <person name="McGuire P.E."/>
            <person name="Liu S."/>
            <person name="Long H."/>
            <person name="Ramasamy R.K."/>
            <person name="Rodriguez J.C."/>
            <person name="Van S.L."/>
            <person name="Yuan L."/>
            <person name="Wang Z."/>
            <person name="Xia Z."/>
            <person name="Xiao L."/>
            <person name="Anderson O.D."/>
            <person name="Ouyang S."/>
            <person name="Liang Y."/>
            <person name="Zimin A.V."/>
            <person name="Pertea G."/>
            <person name="Qi P."/>
            <person name="Bennetzen J.L."/>
            <person name="Dai X."/>
            <person name="Dawson M.W."/>
            <person name="Muller H.G."/>
            <person name="Kugler K."/>
            <person name="Rivarola-Duarte L."/>
            <person name="Spannagl M."/>
            <person name="Mayer K.F.X."/>
            <person name="Lu F.H."/>
            <person name="Bevan M.W."/>
            <person name="Leroy P."/>
            <person name="Li P."/>
            <person name="You F.M."/>
            <person name="Sun Q."/>
            <person name="Liu Z."/>
            <person name="Lyons E."/>
            <person name="Wicker T."/>
            <person name="Salzberg S.L."/>
            <person name="Devos K.M."/>
            <person name="Dvorak J."/>
        </authorList>
    </citation>
    <scope>NUCLEOTIDE SEQUENCE [LARGE SCALE GENOMIC DNA]</scope>
    <source>
        <strain evidence="2">cv. AL8/78</strain>
    </source>
</reference>
<accession>A0A453CAZ2</accession>
<feature type="compositionally biased region" description="Low complexity" evidence="1">
    <location>
        <begin position="1"/>
        <end position="12"/>
    </location>
</feature>
<feature type="region of interest" description="Disordered" evidence="1">
    <location>
        <begin position="1"/>
        <end position="147"/>
    </location>
</feature>
<evidence type="ECO:0000313" key="3">
    <source>
        <dbReference type="Proteomes" id="UP000015105"/>
    </source>
</evidence>
<reference evidence="3" key="2">
    <citation type="journal article" date="2017" name="Nat. Plants">
        <title>The Aegilops tauschii genome reveals multiple impacts of transposons.</title>
        <authorList>
            <person name="Zhao G."/>
            <person name="Zou C."/>
            <person name="Li K."/>
            <person name="Wang K."/>
            <person name="Li T."/>
            <person name="Gao L."/>
            <person name="Zhang X."/>
            <person name="Wang H."/>
            <person name="Yang Z."/>
            <person name="Liu X."/>
            <person name="Jiang W."/>
            <person name="Mao L."/>
            <person name="Kong X."/>
            <person name="Jiao Y."/>
            <person name="Jia J."/>
        </authorList>
    </citation>
    <scope>NUCLEOTIDE SEQUENCE [LARGE SCALE GENOMIC DNA]</scope>
    <source>
        <strain evidence="3">cv. AL8/78</strain>
    </source>
</reference>
<protein>
    <submittedName>
        <fullName evidence="2">Uncharacterized protein</fullName>
    </submittedName>
</protein>
<name>A0A453CAZ2_AEGTS</name>
<evidence type="ECO:0000256" key="1">
    <source>
        <dbReference type="SAM" id="MobiDB-lite"/>
    </source>
</evidence>
<proteinExistence type="predicted"/>
<sequence length="147" mass="14817">HNHSNNTTTTPPKASYHGDSSLANHRSDGTIVGPAGRALLGARGPPPRTNSSTKPRSPSWPFCPSAEPSSPSRSGVGACSRSWAAPPSSPCSGPITDPPPPSPSSGAIADPPPSSPRTSAIADPPASSPRSSAVPGAPRRRRGGHLE</sequence>
<dbReference type="AlphaFoldDB" id="A0A453CAZ2"/>